<dbReference type="EMBL" id="LGRB01000008">
    <property type="protein sequence ID" value="OCT52751.1"/>
    <property type="molecule type" value="Genomic_DNA"/>
</dbReference>
<keyword evidence="5 9" id="KW-0326">Glycosidase</keyword>
<keyword evidence="4" id="KW-0378">Hydrolase</keyword>
<gene>
    <name evidence="9" type="ORF">CLCR_10108</name>
</gene>
<dbReference type="SUPFAM" id="SSF49899">
    <property type="entry name" value="Concanavalin A-like lectins/glucanases"/>
    <property type="match status" value="1"/>
</dbReference>
<dbReference type="InterPro" id="IPR000757">
    <property type="entry name" value="Beta-glucanase-like"/>
</dbReference>
<dbReference type="InterPro" id="IPR013320">
    <property type="entry name" value="ConA-like_dom_sf"/>
</dbReference>
<dbReference type="InterPro" id="IPR050546">
    <property type="entry name" value="Glycosyl_Hydrlase_16"/>
</dbReference>
<dbReference type="PANTHER" id="PTHR10963">
    <property type="entry name" value="GLYCOSYL HYDROLASE-RELATED"/>
    <property type="match status" value="1"/>
</dbReference>
<evidence type="ECO:0000256" key="3">
    <source>
        <dbReference type="ARBA" id="ARBA00012599"/>
    </source>
</evidence>
<evidence type="ECO:0000259" key="8">
    <source>
        <dbReference type="PROSITE" id="PS51762"/>
    </source>
</evidence>
<evidence type="ECO:0000313" key="9">
    <source>
        <dbReference type="EMBL" id="OCT52751.1"/>
    </source>
</evidence>
<dbReference type="eggNOG" id="ENOG502QUM3">
    <property type="taxonomic scope" value="Eukaryota"/>
</dbReference>
<dbReference type="GO" id="GO:0052861">
    <property type="term" value="F:endo-1,3(4)-beta-glucanase activity"/>
    <property type="evidence" value="ECO:0007669"/>
    <property type="project" value="UniProtKB-EC"/>
</dbReference>
<protein>
    <recommendedName>
        <fullName evidence="3">endo-1,3(4)-beta-glucanase</fullName>
        <ecNumber evidence="3">3.2.1.6</ecNumber>
    </recommendedName>
</protein>
<evidence type="ECO:0000256" key="2">
    <source>
        <dbReference type="ARBA" id="ARBA00006865"/>
    </source>
</evidence>
<comment type="similarity">
    <text evidence="2">Belongs to the glycosyl hydrolase 16 family.</text>
</comment>
<dbReference type="EC" id="3.2.1.6" evidence="3"/>
<evidence type="ECO:0000256" key="4">
    <source>
        <dbReference type="ARBA" id="ARBA00022801"/>
    </source>
</evidence>
<reference evidence="10" key="1">
    <citation type="submission" date="2015-07" db="EMBL/GenBank/DDBJ databases">
        <authorList>
            <person name="Teixeira M.M."/>
            <person name="Souza R.C."/>
            <person name="Almeida L.G."/>
            <person name="Vicente V.A."/>
            <person name="de Hoog S."/>
            <person name="Bocca A.L."/>
            <person name="de Almeida S.R."/>
            <person name="Vasconcelos A.T."/>
            <person name="Felipe M.S."/>
        </authorList>
    </citation>
    <scope>NUCLEOTIDE SEQUENCE [LARGE SCALE GENOMIC DNA]</scope>
    <source>
        <strain evidence="10">KSF</strain>
    </source>
</reference>
<evidence type="ECO:0000256" key="5">
    <source>
        <dbReference type="ARBA" id="ARBA00023295"/>
    </source>
</evidence>
<feature type="signal peptide" evidence="7">
    <location>
        <begin position="1"/>
        <end position="17"/>
    </location>
</feature>
<feature type="domain" description="GH16" evidence="8">
    <location>
        <begin position="12"/>
        <end position="278"/>
    </location>
</feature>
<evidence type="ECO:0000313" key="10">
    <source>
        <dbReference type="Proteomes" id="UP000094526"/>
    </source>
</evidence>
<keyword evidence="7" id="KW-0732">Signal</keyword>
<evidence type="ECO:0000256" key="7">
    <source>
        <dbReference type="SAM" id="SignalP"/>
    </source>
</evidence>
<evidence type="ECO:0000256" key="6">
    <source>
        <dbReference type="SAM" id="MobiDB-lite"/>
    </source>
</evidence>
<accession>A0A1C1CWB3</accession>
<dbReference type="OrthoDB" id="192832at2759"/>
<keyword evidence="10" id="KW-1185">Reference proteome</keyword>
<feature type="region of interest" description="Disordered" evidence="6">
    <location>
        <begin position="448"/>
        <end position="486"/>
    </location>
</feature>
<dbReference type="Pfam" id="PF26113">
    <property type="entry name" value="GH16_XgeA"/>
    <property type="match status" value="1"/>
</dbReference>
<dbReference type="VEuPathDB" id="FungiDB:CLCR_10108"/>
<dbReference type="PROSITE" id="PS51762">
    <property type="entry name" value="GH16_2"/>
    <property type="match status" value="1"/>
</dbReference>
<dbReference type="GO" id="GO:0009251">
    <property type="term" value="P:glucan catabolic process"/>
    <property type="evidence" value="ECO:0007669"/>
    <property type="project" value="TreeGrafter"/>
</dbReference>
<dbReference type="VEuPathDB" id="FungiDB:G647_04101"/>
<dbReference type="Gene3D" id="2.60.120.200">
    <property type="match status" value="1"/>
</dbReference>
<dbReference type="FunFam" id="2.60.120.200:FF:000114">
    <property type="entry name" value="Probable endo-1,3(4)-beta-glucanase NFIA_089530"/>
    <property type="match status" value="1"/>
</dbReference>
<sequence length="486" mass="50716">MRTSLINLSILAASASASYLLEDDYSSDVFADMFDFFTDDDPTHGYVNYISYDQATSAGLYKADNGSVYMGVDSTNVATGRGRDSVRLSTKKVYNHGLIILDLAHMPAGACGSWPAFWMLGPNWPVNGEIDIIEGVNSQSANTMTLHTNAGCSITSTGAFSGSLQTDNCDVNAPDQATNAGCAIDSDDNLTFGSGFNANGGGVYATEWTSEAISMWFFPRNSIPADISNGQPDPSNWGLPKGQFTGGCDIDEHVKDQQLVFDVTFCGDWAGSVWSTDSTCSALGSTCQAYVQNNPSAFQETYWLINGLKVYTDNGAAPTQTTAATGVTASHTATHTSLAGFPTVITATTFVTLNSPPSSSSESIATLAAISSTATETAIGAATFTNPTSTTISTPIQTPSATRFVTVTAINNTPSVAADPTVVTVAAAATSTWSAYSDPWTSTASFDNGSWENWRDGDSNGSPRGGNNGNNGGRWGGRGGAGGRGR</sequence>
<dbReference type="STRING" id="86049.A0A1C1CWB3"/>
<dbReference type="PANTHER" id="PTHR10963:SF24">
    <property type="entry name" value="GLYCOSIDASE C21B10.07-RELATED"/>
    <property type="match status" value="1"/>
</dbReference>
<comment type="caution">
    <text evidence="9">The sequence shown here is derived from an EMBL/GenBank/DDBJ whole genome shotgun (WGS) entry which is preliminary data.</text>
</comment>
<organism evidence="9 10">
    <name type="scientific">Cladophialophora carrionii</name>
    <dbReference type="NCBI Taxonomy" id="86049"/>
    <lineage>
        <taxon>Eukaryota</taxon>
        <taxon>Fungi</taxon>
        <taxon>Dikarya</taxon>
        <taxon>Ascomycota</taxon>
        <taxon>Pezizomycotina</taxon>
        <taxon>Eurotiomycetes</taxon>
        <taxon>Chaetothyriomycetidae</taxon>
        <taxon>Chaetothyriales</taxon>
        <taxon>Herpotrichiellaceae</taxon>
        <taxon>Cladophialophora</taxon>
    </lineage>
</organism>
<proteinExistence type="inferred from homology"/>
<feature type="chain" id="PRO_5008651101" description="endo-1,3(4)-beta-glucanase" evidence="7">
    <location>
        <begin position="18"/>
        <end position="486"/>
    </location>
</feature>
<dbReference type="Proteomes" id="UP000094526">
    <property type="component" value="Unassembled WGS sequence"/>
</dbReference>
<dbReference type="CDD" id="cd02181">
    <property type="entry name" value="GH16_fungal_Lam16A_glucanase"/>
    <property type="match status" value="1"/>
</dbReference>
<dbReference type="AlphaFoldDB" id="A0A1C1CWB3"/>
<feature type="compositionally biased region" description="Gly residues" evidence="6">
    <location>
        <begin position="463"/>
        <end position="486"/>
    </location>
</feature>
<evidence type="ECO:0000256" key="1">
    <source>
        <dbReference type="ARBA" id="ARBA00000124"/>
    </source>
</evidence>
<name>A0A1C1CWB3_9EURO</name>
<comment type="catalytic activity">
    <reaction evidence="1">
        <text>Endohydrolysis of (1-&gt;3)- or (1-&gt;4)-linkages in beta-D-glucans when the glucose residue whose reducing group is involved in the linkage to be hydrolyzed is itself substituted at C-3.</text>
        <dbReference type="EC" id="3.2.1.6"/>
    </reaction>
</comment>